<dbReference type="InterPro" id="IPR011765">
    <property type="entry name" value="Pept_M16_N"/>
</dbReference>
<gene>
    <name evidence="3" type="ORF">E4V82_06070</name>
</gene>
<dbReference type="EMBL" id="SPSF01000016">
    <property type="protein sequence ID" value="MPQ61677.1"/>
    <property type="molecule type" value="Genomic_DNA"/>
</dbReference>
<dbReference type="FunFam" id="3.30.830.10:FF:000034">
    <property type="entry name" value="presequence protease 1, chloroplastic/mitochondrial"/>
    <property type="match status" value="1"/>
</dbReference>
<evidence type="ECO:0000256" key="1">
    <source>
        <dbReference type="SAM" id="SignalP"/>
    </source>
</evidence>
<protein>
    <submittedName>
        <fullName evidence="3">Peptidase M16</fullName>
    </submittedName>
</protein>
<dbReference type="AlphaFoldDB" id="A0A5N7IL53"/>
<evidence type="ECO:0000259" key="2">
    <source>
        <dbReference type="SMART" id="SM01264"/>
    </source>
</evidence>
<feature type="chain" id="PRO_5038798290" evidence="1">
    <location>
        <begin position="38"/>
        <end position="1072"/>
    </location>
</feature>
<dbReference type="InterPro" id="IPR007863">
    <property type="entry name" value="Peptidase_M16_C"/>
</dbReference>
<dbReference type="Pfam" id="PF00675">
    <property type="entry name" value="Peptidase_M16"/>
    <property type="match status" value="1"/>
</dbReference>
<dbReference type="Pfam" id="PF22516">
    <property type="entry name" value="PreP_C"/>
    <property type="match status" value="1"/>
</dbReference>
<dbReference type="InterPro" id="IPR011249">
    <property type="entry name" value="Metalloenz_LuxS/M16"/>
</dbReference>
<dbReference type="GO" id="GO:0016485">
    <property type="term" value="P:protein processing"/>
    <property type="evidence" value="ECO:0007669"/>
    <property type="project" value="TreeGrafter"/>
</dbReference>
<keyword evidence="1" id="KW-0732">Signal</keyword>
<dbReference type="SMART" id="SM01264">
    <property type="entry name" value="M16C_associated"/>
    <property type="match status" value="1"/>
</dbReference>
<dbReference type="GO" id="GO:0046872">
    <property type="term" value="F:metal ion binding"/>
    <property type="evidence" value="ECO:0007669"/>
    <property type="project" value="InterPro"/>
</dbReference>
<evidence type="ECO:0000313" key="3">
    <source>
        <dbReference type="EMBL" id="MPQ61677.1"/>
    </source>
</evidence>
<dbReference type="Proteomes" id="UP000342249">
    <property type="component" value="Unassembled WGS sequence"/>
</dbReference>
<name>A0A5N7IL53_9CLOT</name>
<sequence>MKILYLRGNKMKKFTKRTAILLATALFTNIFSNVALSAQVIPGMQVALSAQVIPGMRVAPSAQVMPGVQTTLGEQIVQDTQGSQLKTSNTEPKISKKIEIEVGDNISGFTLESKKWLSDIQSTSMIFKHNKSGAKLVYLQNDDENKVFSISFRTPVNDNTGVNHIIEHSVLCGSKDYPVKDPFLIMTKQSLSTFLNAFTGPDFTMYPVASKNDKDFNNLMSVYLDAVFCPNIIKDPKILKQEGWHYEVNSKTGELNYNGIVYNEMKGSYSSPQVLLSNTINQSLFNDNSYKFESGGNPDNIPDLTYEKFIKTYQKYYVPSNSSIYLYGKLDIYNSLKFMNDKYLSKAKKVNVDSKIKLENKYVKKVEKTALYPVAKTASTSNMTYLSANYVIDKIPSAQDVLGFQILQEILLNTKSSSLRKTLHDNGIGANVYASFNPSTLQPTFSIVATNANESQKHQFKNLVDDALKQVVKDGFDKETVNSVLSALELSLRTQNSDANRGMNYMLTALNSWNYDINPTEYLEITPSLKKIKSQLTDKYFEKLVQKYLLDNEHNSLVVLKPSSGLNEIKEEVLKKKLAVYKKSLSQTQLTSIKKDTEELKKWQGTVDTKEKLSKLPTLTRKDIKLKEEEIPTIEKIEQGTKVLSHPIFTNGISYYNLYFDSSNVPQNKVLYLKLLASILGNVNTQKYNPMQISNKMMKYTGGMVFNSTAFRSNASSDEYAPKISICASSLNSTLPEALDLLSEIMNHSVFNDKPRMKALIKTLRVNYESMFVNQGNTLAINRTLSYLSNSGKYKDLNSIPYYDFICDLDDNYESRFDEMVTNLSDVSNIVFNKKGLVVSYTGDEKNYEKFIYNFNKFKETINDKKFTKQIYKFDFSNKNEAFVIPSQVQYVVKAGNFTKSGYTYNGHMKVLENILNSDYLWKELRVKGGAYGGSINFTKDEILFYSYRDPNLKETLDTFEGVVKFLKEFSADDKEMTNYIIGTIGNMDYLKGPYAKGILGDNMYFSGTTQKDIQKIRDEVLATKASDIRELAGLLDVVIKQNLHCVVGSETKINNNKNLFDKIIVPIKKPK</sequence>
<feature type="signal peptide" evidence="1">
    <location>
        <begin position="1"/>
        <end position="37"/>
    </location>
</feature>
<dbReference type="PANTHER" id="PTHR43016:SF13">
    <property type="entry name" value="PRESEQUENCE PROTEASE, MITOCHONDRIAL"/>
    <property type="match status" value="1"/>
</dbReference>
<evidence type="ECO:0000313" key="4">
    <source>
        <dbReference type="Proteomes" id="UP000342249"/>
    </source>
</evidence>
<reference evidence="3 4" key="1">
    <citation type="journal article" date="2019" name="Lett. Appl. Microbiol.">
        <title>A case of 'blown pack' spoilage of vacuum-packaged pork likely associated with Clostridium estertheticum in Canada.</title>
        <authorList>
            <person name="Zhang P."/>
            <person name="Ward P."/>
            <person name="McMullen L.M."/>
            <person name="Yang X."/>
        </authorList>
    </citation>
    <scope>NUCLEOTIDE SEQUENCE [LARGE SCALE GENOMIC DNA]</scope>
    <source>
        <strain evidence="3 4">MA19</strain>
    </source>
</reference>
<dbReference type="Pfam" id="PF05193">
    <property type="entry name" value="Peptidase_M16_C"/>
    <property type="match status" value="1"/>
</dbReference>
<dbReference type="InterPro" id="IPR055130">
    <property type="entry name" value="PreP_C"/>
</dbReference>
<dbReference type="PANTHER" id="PTHR43016">
    <property type="entry name" value="PRESEQUENCE PROTEASE"/>
    <property type="match status" value="1"/>
</dbReference>
<dbReference type="InterPro" id="IPR013578">
    <property type="entry name" value="Peptidase_M16C_assoc"/>
</dbReference>
<organism evidence="3 4">
    <name type="scientific">Clostridium estertheticum</name>
    <dbReference type="NCBI Taxonomy" id="238834"/>
    <lineage>
        <taxon>Bacteria</taxon>
        <taxon>Bacillati</taxon>
        <taxon>Bacillota</taxon>
        <taxon>Clostridia</taxon>
        <taxon>Eubacteriales</taxon>
        <taxon>Clostridiaceae</taxon>
        <taxon>Clostridium</taxon>
    </lineage>
</organism>
<proteinExistence type="predicted"/>
<accession>A0A5N7IL53</accession>
<dbReference type="GO" id="GO:0004222">
    <property type="term" value="F:metalloendopeptidase activity"/>
    <property type="evidence" value="ECO:0007669"/>
    <property type="project" value="TreeGrafter"/>
</dbReference>
<dbReference type="Pfam" id="PF08367">
    <property type="entry name" value="M16C_assoc"/>
    <property type="match status" value="1"/>
</dbReference>
<dbReference type="SUPFAM" id="SSF63411">
    <property type="entry name" value="LuxS/MPP-like metallohydrolase"/>
    <property type="match status" value="4"/>
</dbReference>
<dbReference type="Gene3D" id="3.30.830.10">
    <property type="entry name" value="Metalloenzyme, LuxS/M16 peptidase-like"/>
    <property type="match status" value="4"/>
</dbReference>
<feature type="domain" description="Peptidase M16C associated" evidence="2">
    <location>
        <begin position="560"/>
        <end position="809"/>
    </location>
</feature>
<comment type="caution">
    <text evidence="3">The sequence shown here is derived from an EMBL/GenBank/DDBJ whole genome shotgun (WGS) entry which is preliminary data.</text>
</comment>